<dbReference type="GeneID" id="85436996"/>
<evidence type="ECO:0000256" key="1">
    <source>
        <dbReference type="SAM" id="MobiDB-lite"/>
    </source>
</evidence>
<feature type="region of interest" description="Disordered" evidence="1">
    <location>
        <begin position="1"/>
        <end position="25"/>
    </location>
</feature>
<dbReference type="EMBL" id="JAHLJV010000010">
    <property type="protein sequence ID" value="KAK1596944.1"/>
    <property type="molecule type" value="Genomic_DNA"/>
</dbReference>
<accession>A0AAD8V8H7</accession>
<name>A0AAD8V8H7_9PEZI</name>
<dbReference type="Proteomes" id="UP001230504">
    <property type="component" value="Unassembled WGS sequence"/>
</dbReference>
<organism evidence="2 3">
    <name type="scientific">Colletotrichum navitas</name>
    <dbReference type="NCBI Taxonomy" id="681940"/>
    <lineage>
        <taxon>Eukaryota</taxon>
        <taxon>Fungi</taxon>
        <taxon>Dikarya</taxon>
        <taxon>Ascomycota</taxon>
        <taxon>Pezizomycotina</taxon>
        <taxon>Sordariomycetes</taxon>
        <taxon>Hypocreomycetidae</taxon>
        <taxon>Glomerellales</taxon>
        <taxon>Glomerellaceae</taxon>
        <taxon>Colletotrichum</taxon>
        <taxon>Colletotrichum graminicola species complex</taxon>
    </lineage>
</organism>
<protein>
    <submittedName>
        <fullName evidence="2">Uncharacterized protein</fullName>
    </submittedName>
</protein>
<proteinExistence type="predicted"/>
<evidence type="ECO:0000313" key="3">
    <source>
        <dbReference type="Proteomes" id="UP001230504"/>
    </source>
</evidence>
<keyword evidence="3" id="KW-1185">Reference proteome</keyword>
<feature type="compositionally biased region" description="Basic residues" evidence="1">
    <location>
        <begin position="67"/>
        <end position="87"/>
    </location>
</feature>
<feature type="compositionally biased region" description="Polar residues" evidence="1">
    <location>
        <begin position="96"/>
        <end position="108"/>
    </location>
</feature>
<sequence>MPRCQSVLHSWLPYAPPPGGGSISQASKYALFDASQNRILGNQEYIARGPRWGKRRESTHDSPFPHSNRKREGMRRKRKKKNVPRNRQKNDRPHPSTGSKTWIASNQMRKPNLKRKRKNRTECLEVFLFGAGEKAEIRLISFRRGSKAS</sequence>
<feature type="region of interest" description="Disordered" evidence="1">
    <location>
        <begin position="47"/>
        <end position="119"/>
    </location>
</feature>
<comment type="caution">
    <text evidence="2">The sequence shown here is derived from an EMBL/GenBank/DDBJ whole genome shotgun (WGS) entry which is preliminary data.</text>
</comment>
<dbReference type="RefSeq" id="XP_060417781.1">
    <property type="nucleotide sequence ID" value="XM_060552756.1"/>
</dbReference>
<dbReference type="AlphaFoldDB" id="A0AAD8V8H7"/>
<evidence type="ECO:0000313" key="2">
    <source>
        <dbReference type="EMBL" id="KAK1596944.1"/>
    </source>
</evidence>
<reference evidence="2" key="1">
    <citation type="submission" date="2021-06" db="EMBL/GenBank/DDBJ databases">
        <title>Comparative genomics, transcriptomics and evolutionary studies reveal genomic signatures of adaptation to plant cell wall in hemibiotrophic fungi.</title>
        <authorList>
            <consortium name="DOE Joint Genome Institute"/>
            <person name="Baroncelli R."/>
            <person name="Diaz J.F."/>
            <person name="Benocci T."/>
            <person name="Peng M."/>
            <person name="Battaglia E."/>
            <person name="Haridas S."/>
            <person name="Andreopoulos W."/>
            <person name="Labutti K."/>
            <person name="Pangilinan J."/>
            <person name="Floch G.L."/>
            <person name="Makela M.R."/>
            <person name="Henrissat B."/>
            <person name="Grigoriev I.V."/>
            <person name="Crouch J.A."/>
            <person name="De Vries R.P."/>
            <person name="Sukno S.A."/>
            <person name="Thon M.R."/>
        </authorList>
    </citation>
    <scope>NUCLEOTIDE SEQUENCE</scope>
    <source>
        <strain evidence="2">CBS 125086</strain>
    </source>
</reference>
<gene>
    <name evidence="2" type="ORF">LY79DRAFT_36313</name>
</gene>